<dbReference type="SUPFAM" id="SSF88723">
    <property type="entry name" value="PIN domain-like"/>
    <property type="match status" value="1"/>
</dbReference>
<dbReference type="CDD" id="cd09859">
    <property type="entry name" value="PIN_53EXO"/>
    <property type="match status" value="1"/>
</dbReference>
<evidence type="ECO:0000259" key="3">
    <source>
        <dbReference type="SMART" id="SM00475"/>
    </source>
</evidence>
<dbReference type="InterPro" id="IPR038969">
    <property type="entry name" value="FEN"/>
</dbReference>
<keyword evidence="2" id="KW-0378">Hydrolase</keyword>
<evidence type="ECO:0000313" key="4">
    <source>
        <dbReference type="EMBL" id="SVC63552.1"/>
    </source>
</evidence>
<reference evidence="4" key="1">
    <citation type="submission" date="2018-05" db="EMBL/GenBank/DDBJ databases">
        <authorList>
            <person name="Lanie J.A."/>
            <person name="Ng W.-L."/>
            <person name="Kazmierczak K.M."/>
            <person name="Andrzejewski T.M."/>
            <person name="Davidsen T.M."/>
            <person name="Wayne K.J."/>
            <person name="Tettelin H."/>
            <person name="Glass J.I."/>
            <person name="Rusch D."/>
            <person name="Podicherti R."/>
            <person name="Tsui H.-C.T."/>
            <person name="Winkler M.E."/>
        </authorList>
    </citation>
    <scope>NUCLEOTIDE SEQUENCE</scope>
</reference>
<dbReference type="Gene3D" id="1.10.150.20">
    <property type="entry name" value="5' to 3' exonuclease, C-terminal subdomain"/>
    <property type="match status" value="1"/>
</dbReference>
<dbReference type="InterPro" id="IPR002421">
    <property type="entry name" value="5-3_exonuclease"/>
</dbReference>
<evidence type="ECO:0000256" key="1">
    <source>
        <dbReference type="ARBA" id="ARBA00022722"/>
    </source>
</evidence>
<dbReference type="SUPFAM" id="SSF47807">
    <property type="entry name" value="5' to 3' exonuclease, C-terminal subdomain"/>
    <property type="match status" value="1"/>
</dbReference>
<dbReference type="SMART" id="SM00475">
    <property type="entry name" value="53EXOc"/>
    <property type="match status" value="1"/>
</dbReference>
<feature type="domain" description="5'-3' exonuclease" evidence="3">
    <location>
        <begin position="9"/>
        <end position="203"/>
    </location>
</feature>
<name>A0A382NV12_9ZZZZ</name>
<sequence length="203" mass="23179">MGDNLSKRKRLFLIDVYAIFYRAHFAMIRNPLINSKGMHTSALFGFTNQVLKLLRKEKPDYLVAASDSSKKTFRHKKYPDYKATREKMPEEMQDQLPYLWKLLSAMRIPTIEKPGFEADDIIGTLVKQADLNELDSYIVSGDKDFMQLVNDNIFLYAPSGRQADIKVYDKVGVKEKWGVPPEKIIDLLGLMGDSSDNIPGVRG</sequence>
<feature type="non-terminal residue" evidence="4">
    <location>
        <position position="203"/>
    </location>
</feature>
<dbReference type="AlphaFoldDB" id="A0A382NV12"/>
<dbReference type="InterPro" id="IPR036279">
    <property type="entry name" value="5-3_exonuclease_C_sf"/>
</dbReference>
<dbReference type="Pfam" id="PF02739">
    <property type="entry name" value="5_3_exonuc_N"/>
    <property type="match status" value="1"/>
</dbReference>
<dbReference type="InterPro" id="IPR029060">
    <property type="entry name" value="PIN-like_dom_sf"/>
</dbReference>
<accession>A0A382NV12</accession>
<dbReference type="GO" id="GO:0003677">
    <property type="term" value="F:DNA binding"/>
    <property type="evidence" value="ECO:0007669"/>
    <property type="project" value="InterPro"/>
</dbReference>
<dbReference type="EMBL" id="UINC01102157">
    <property type="protein sequence ID" value="SVC63552.1"/>
    <property type="molecule type" value="Genomic_DNA"/>
</dbReference>
<dbReference type="InterPro" id="IPR020046">
    <property type="entry name" value="5-3_exonucl_a-hlix_arch_N"/>
</dbReference>
<proteinExistence type="predicted"/>
<protein>
    <recommendedName>
        <fullName evidence="3">5'-3' exonuclease domain-containing protein</fullName>
    </recommendedName>
</protein>
<organism evidence="4">
    <name type="scientific">marine metagenome</name>
    <dbReference type="NCBI Taxonomy" id="408172"/>
    <lineage>
        <taxon>unclassified sequences</taxon>
        <taxon>metagenomes</taxon>
        <taxon>ecological metagenomes</taxon>
    </lineage>
</organism>
<dbReference type="GO" id="GO:0033567">
    <property type="term" value="P:DNA replication, Okazaki fragment processing"/>
    <property type="evidence" value="ECO:0007669"/>
    <property type="project" value="InterPro"/>
</dbReference>
<dbReference type="Gene3D" id="3.40.50.1010">
    <property type="entry name" value="5'-nuclease"/>
    <property type="match status" value="1"/>
</dbReference>
<dbReference type="PANTHER" id="PTHR42646:SF2">
    <property type="entry name" value="5'-3' EXONUCLEASE FAMILY PROTEIN"/>
    <property type="match status" value="1"/>
</dbReference>
<dbReference type="GO" id="GO:0008409">
    <property type="term" value="F:5'-3' exonuclease activity"/>
    <property type="evidence" value="ECO:0007669"/>
    <property type="project" value="InterPro"/>
</dbReference>
<dbReference type="PANTHER" id="PTHR42646">
    <property type="entry name" value="FLAP ENDONUCLEASE XNI"/>
    <property type="match status" value="1"/>
</dbReference>
<dbReference type="GO" id="GO:0017108">
    <property type="term" value="F:5'-flap endonuclease activity"/>
    <property type="evidence" value="ECO:0007669"/>
    <property type="project" value="InterPro"/>
</dbReference>
<gene>
    <name evidence="4" type="ORF">METZ01_LOCUS316406</name>
</gene>
<keyword evidence="1" id="KW-0540">Nuclease</keyword>
<evidence type="ECO:0000256" key="2">
    <source>
        <dbReference type="ARBA" id="ARBA00022801"/>
    </source>
</evidence>